<name>A0A396RWX0_9PSED</name>
<evidence type="ECO:0000256" key="2">
    <source>
        <dbReference type="SAM" id="MobiDB-lite"/>
    </source>
</evidence>
<comment type="caution">
    <text evidence="5">The sequence shown here is derived from an EMBL/GenBank/DDBJ whole genome shotgun (WGS) entry which is preliminary data.</text>
</comment>
<proteinExistence type="predicted"/>
<sequence>MPAKHRVVLGVATVAALYAGISNALGLGDIALGSALNEPLKATIELHGSSGVTPEDIRVRLADQQAFDQAGIQRPYFLTDLRFVPVLRNNRLFIDVESNWPVREPYLNFLVELRRPNGVMLREYTVLLDPPLYSPGPGISQPVAAAAQTRSSVQTPVSRPVQPAPAALALPDLQPQPGAAQYQTVAGDTLWAIAERYRPDERAGVRQTMLAIRALNPQAFIDGDINRLRQGQALVLPTAEQLGFSAAPPAQRPLDSQPESIATVAEPVASADRLRIDALEPAANESAELRDRLSMLETRFSVLLSELDNRDSQIASLQAELEVLREARALEQAAFEESAAAGALLAVAGAEPGAQSSVQGSDDPNPGALGVLPAAGLMDDRLGAQVTSSSLERWFSWWPILVGLGLAVLGLLFGMRRKASAEPESIPMPAIRPREQVAPGSVRVRQPAPAQPKPATDPLAGVELYITYGRFAEARVLLDKAIATQPERLDLRYRLLRVLAELCDRPAFAAQEREALALGADMERIDQLKMRFPALLAQVETDMVERVDHLDPLLMDDELEQPSRTPRAAEQEAQDDVRLNLEDFKLDLDVDLLDALGPQPVRSKQPPKAVDDDFDVSLDDLPDVEEWEHDEPHKSERR</sequence>
<feature type="transmembrane region" description="Helical" evidence="3">
    <location>
        <begin position="394"/>
        <end position="413"/>
    </location>
</feature>
<accession>A0A396RWX0</accession>
<keyword evidence="3" id="KW-1133">Transmembrane helix</keyword>
<dbReference type="EMBL" id="QJSA01000008">
    <property type="protein sequence ID" value="RHW21094.1"/>
    <property type="molecule type" value="Genomic_DNA"/>
</dbReference>
<dbReference type="OrthoDB" id="5298707at2"/>
<evidence type="ECO:0000313" key="6">
    <source>
        <dbReference type="Proteomes" id="UP000265745"/>
    </source>
</evidence>
<evidence type="ECO:0000259" key="4">
    <source>
        <dbReference type="Pfam" id="PF25800"/>
    </source>
</evidence>
<dbReference type="InterPro" id="IPR057840">
    <property type="entry name" value="FimV_N"/>
</dbReference>
<keyword evidence="3" id="KW-0812">Transmembrane</keyword>
<dbReference type="InterPro" id="IPR036779">
    <property type="entry name" value="LysM_dom_sf"/>
</dbReference>
<protein>
    <recommendedName>
        <fullName evidence="4">FimV N-terminal domain-containing protein</fullName>
    </recommendedName>
</protein>
<keyword evidence="6" id="KW-1185">Reference proteome</keyword>
<keyword evidence="1" id="KW-0175">Coiled coil</keyword>
<reference evidence="5 6" key="1">
    <citation type="submission" date="2018-06" db="EMBL/GenBank/DDBJ databases">
        <title>Pseudomonas jilinensis sp. nov., isolated from the production water of Jilin Oilfield in China.</title>
        <authorList>
            <person name="Wang J."/>
        </authorList>
    </citation>
    <scope>NUCLEOTIDE SEQUENCE [LARGE SCALE GENOMIC DNA]</scope>
    <source>
        <strain evidence="5 6">JS15-10A1</strain>
    </source>
</reference>
<evidence type="ECO:0000256" key="3">
    <source>
        <dbReference type="SAM" id="Phobius"/>
    </source>
</evidence>
<dbReference type="Gene3D" id="3.10.350.10">
    <property type="entry name" value="LysM domain"/>
    <property type="match status" value="1"/>
</dbReference>
<dbReference type="InterPro" id="IPR018392">
    <property type="entry name" value="LysM"/>
</dbReference>
<dbReference type="RefSeq" id="WP_119701383.1">
    <property type="nucleotide sequence ID" value="NZ_QJSA01000008.1"/>
</dbReference>
<organism evidence="5 6">
    <name type="scientific">Pseudomonas jilinensis</name>
    <dbReference type="NCBI Taxonomy" id="2078689"/>
    <lineage>
        <taxon>Bacteria</taxon>
        <taxon>Pseudomonadati</taxon>
        <taxon>Pseudomonadota</taxon>
        <taxon>Gammaproteobacteria</taxon>
        <taxon>Pseudomonadales</taxon>
        <taxon>Pseudomonadaceae</taxon>
        <taxon>Pseudomonas</taxon>
    </lineage>
</organism>
<evidence type="ECO:0000313" key="5">
    <source>
        <dbReference type="EMBL" id="RHW21094.1"/>
    </source>
</evidence>
<dbReference type="AlphaFoldDB" id="A0A396RWX0"/>
<dbReference type="NCBIfam" id="TIGR03505">
    <property type="entry name" value="FimV_core"/>
    <property type="match status" value="1"/>
</dbReference>
<gene>
    <name evidence="5" type="ORF">C2846_10185</name>
</gene>
<dbReference type="CDD" id="cd00118">
    <property type="entry name" value="LysM"/>
    <property type="match status" value="1"/>
</dbReference>
<feature type="compositionally biased region" description="Acidic residues" evidence="2">
    <location>
        <begin position="612"/>
        <end position="629"/>
    </location>
</feature>
<dbReference type="InterPro" id="IPR020012">
    <property type="entry name" value="LysM_FimV"/>
</dbReference>
<keyword evidence="3" id="KW-0472">Membrane</keyword>
<feature type="domain" description="FimV N-terminal" evidence="4">
    <location>
        <begin position="25"/>
        <end position="131"/>
    </location>
</feature>
<evidence type="ECO:0000256" key="1">
    <source>
        <dbReference type="SAM" id="Coils"/>
    </source>
</evidence>
<dbReference type="Proteomes" id="UP000265745">
    <property type="component" value="Unassembled WGS sequence"/>
</dbReference>
<feature type="region of interest" description="Disordered" evidence="2">
    <location>
        <begin position="597"/>
        <end position="638"/>
    </location>
</feature>
<feature type="coiled-coil region" evidence="1">
    <location>
        <begin position="307"/>
        <end position="334"/>
    </location>
</feature>
<dbReference type="Pfam" id="PF25800">
    <property type="entry name" value="FimV_N"/>
    <property type="match status" value="1"/>
</dbReference>